<gene>
    <name evidence="1" type="ORF">C6P64_11010</name>
</gene>
<reference evidence="1 2" key="1">
    <citation type="submission" date="2018-03" db="EMBL/GenBank/DDBJ databases">
        <title>Comparative genomics illustrates the genes involved in a hyperalkaliphilic mechanisms of Serpentinomonas isolated from highly-alkaline calcium-rich serpentinized springs.</title>
        <authorList>
            <person name="Suzuki S."/>
            <person name="Ishii S."/>
            <person name="Walworth N."/>
            <person name="Bird L."/>
            <person name="Kuenen J.G."/>
            <person name="Nealson K.H."/>
        </authorList>
    </citation>
    <scope>NUCLEOTIDE SEQUENCE [LARGE SCALE GENOMIC DNA]</scope>
    <source>
        <strain evidence="1 2">P1</strain>
    </source>
</reference>
<dbReference type="AlphaFoldDB" id="A0A2S9K3X8"/>
<dbReference type="EMBL" id="PVLQ01000035">
    <property type="protein sequence ID" value="PRD65176.1"/>
    <property type="molecule type" value="Genomic_DNA"/>
</dbReference>
<evidence type="ECO:0000313" key="1">
    <source>
        <dbReference type="EMBL" id="PRD65176.1"/>
    </source>
</evidence>
<dbReference type="Proteomes" id="UP000238589">
    <property type="component" value="Unassembled WGS sequence"/>
</dbReference>
<keyword evidence="2" id="KW-1185">Reference proteome</keyword>
<proteinExistence type="predicted"/>
<accession>A0A2S9K3X8</accession>
<name>A0A2S9K3X8_9BURK</name>
<organism evidence="1 2">
    <name type="scientific">Malikia granosa</name>
    <dbReference type="NCBI Taxonomy" id="263067"/>
    <lineage>
        <taxon>Bacteria</taxon>
        <taxon>Pseudomonadati</taxon>
        <taxon>Pseudomonadota</taxon>
        <taxon>Betaproteobacteria</taxon>
        <taxon>Burkholderiales</taxon>
        <taxon>Comamonadaceae</taxon>
        <taxon>Malikia</taxon>
    </lineage>
</organism>
<evidence type="ECO:0000313" key="2">
    <source>
        <dbReference type="Proteomes" id="UP000238589"/>
    </source>
</evidence>
<comment type="caution">
    <text evidence="1">The sequence shown here is derived from an EMBL/GenBank/DDBJ whole genome shotgun (WGS) entry which is preliminary data.</text>
</comment>
<sequence>MSSPSGVYIWGAQLEAGSFPTSYIKTEASQVTRAADPNLTAALGQPGAGTIYVDATVRSGSTLATSGATTFAATASTRQKTAVAYDAASTRKSINGAAVTSSAGTQGGSNISIAPGATGWINKLSIYPQKFGDAHLQALTA</sequence>
<protein>
    <submittedName>
        <fullName evidence="1">Uncharacterized protein</fullName>
    </submittedName>
</protein>